<dbReference type="Gene3D" id="2.60.120.200">
    <property type="match status" value="1"/>
</dbReference>
<dbReference type="PROSITE" id="PS51762">
    <property type="entry name" value="GH16_2"/>
    <property type="match status" value="1"/>
</dbReference>
<reference evidence="3" key="1">
    <citation type="submission" date="2025-08" db="UniProtKB">
        <authorList>
            <consortium name="RefSeq"/>
        </authorList>
    </citation>
    <scope>IDENTIFICATION</scope>
    <source>
        <tissue evidence="3">Whole body</tissue>
    </source>
</reference>
<dbReference type="InterPro" id="IPR000757">
    <property type="entry name" value="Beta-glucanase-like"/>
</dbReference>
<proteinExistence type="predicted"/>
<dbReference type="PANTHER" id="PTHR10963:SF60">
    <property type="entry name" value="GRAM-NEGATIVE BACTERIA-BINDING PROTEIN 1-RELATED"/>
    <property type="match status" value="1"/>
</dbReference>
<sequence length="289" mass="32778">MFPQEPDYPFNAYETKAIRVENGTLIIKPEISVYGRTENDVYSKWDLGSLCTGELGTRECIQTSSGAQILPPITSGKISTKGLFSFKFGRIDVRAKLPVGDWLIPEINLEPLNHEYGKDHYASGLLRIAYVKGNQEFSKELYGGPTVFDKEPLRSIFLTKHDSSVSYWNNDFHVYSLIWMPDGFQLLVDNLPYGTLIKSTDLDESLISELPPQSESWARGTPIAPLDQLFYISLGVRVGGINDFADSPLKPWKNSNSKAMYKFWQSTLLWHSTWTSPELVVDYVRVYSL</sequence>
<organism evidence="2 3">
    <name type="scientific">Vanessa tameamea</name>
    <name type="common">Kamehameha butterfly</name>
    <dbReference type="NCBI Taxonomy" id="334116"/>
    <lineage>
        <taxon>Eukaryota</taxon>
        <taxon>Metazoa</taxon>
        <taxon>Ecdysozoa</taxon>
        <taxon>Arthropoda</taxon>
        <taxon>Hexapoda</taxon>
        <taxon>Insecta</taxon>
        <taxon>Pterygota</taxon>
        <taxon>Neoptera</taxon>
        <taxon>Endopterygota</taxon>
        <taxon>Lepidoptera</taxon>
        <taxon>Glossata</taxon>
        <taxon>Ditrysia</taxon>
        <taxon>Papilionoidea</taxon>
        <taxon>Nymphalidae</taxon>
        <taxon>Nymphalinae</taxon>
        <taxon>Vanessa</taxon>
    </lineage>
</organism>
<dbReference type="GO" id="GO:0005975">
    <property type="term" value="P:carbohydrate metabolic process"/>
    <property type="evidence" value="ECO:0007669"/>
    <property type="project" value="InterPro"/>
</dbReference>
<accession>A0A8B8IAN7</accession>
<dbReference type="InterPro" id="IPR013320">
    <property type="entry name" value="ConA-like_dom_sf"/>
</dbReference>
<dbReference type="RefSeq" id="XP_026494143.2">
    <property type="nucleotide sequence ID" value="XM_026638358.2"/>
</dbReference>
<dbReference type="GO" id="GO:0030246">
    <property type="term" value="F:carbohydrate binding"/>
    <property type="evidence" value="ECO:0007669"/>
    <property type="project" value="InterPro"/>
</dbReference>
<dbReference type="Proteomes" id="UP001652626">
    <property type="component" value="Chromosome 16"/>
</dbReference>
<keyword evidence="2" id="KW-1185">Reference proteome</keyword>
<dbReference type="OMA" id="NQICKNT"/>
<dbReference type="SUPFAM" id="SSF49899">
    <property type="entry name" value="Concanavalin A-like lectins/glucanases"/>
    <property type="match status" value="1"/>
</dbReference>
<dbReference type="GO" id="GO:0004553">
    <property type="term" value="F:hydrolase activity, hydrolyzing O-glycosyl compounds"/>
    <property type="evidence" value="ECO:0007669"/>
    <property type="project" value="InterPro"/>
</dbReference>
<dbReference type="GO" id="GO:0045087">
    <property type="term" value="P:innate immune response"/>
    <property type="evidence" value="ECO:0007669"/>
    <property type="project" value="UniProtKB-KW"/>
</dbReference>
<dbReference type="InterPro" id="IPR050546">
    <property type="entry name" value="Glycosyl_Hydrlase_16"/>
</dbReference>
<feature type="domain" description="GH16" evidence="1">
    <location>
        <begin position="1"/>
        <end position="289"/>
    </location>
</feature>
<gene>
    <name evidence="3" type="primary">LOC113399265</name>
</gene>
<protein>
    <submittedName>
        <fullName evidence="3">Beta-1,3-glucan-binding protein 2-like</fullName>
    </submittedName>
</protein>
<evidence type="ECO:0000259" key="1">
    <source>
        <dbReference type="PROSITE" id="PS51762"/>
    </source>
</evidence>
<evidence type="ECO:0000313" key="2">
    <source>
        <dbReference type="Proteomes" id="UP001652626"/>
    </source>
</evidence>
<dbReference type="AlphaFoldDB" id="A0A8B8IAN7"/>
<dbReference type="PANTHER" id="PTHR10963">
    <property type="entry name" value="GLYCOSYL HYDROLASE-RELATED"/>
    <property type="match status" value="1"/>
</dbReference>
<evidence type="ECO:0000313" key="3">
    <source>
        <dbReference type="RefSeq" id="XP_026494143.2"/>
    </source>
</evidence>
<dbReference type="OrthoDB" id="4781at2759"/>
<name>A0A8B8IAN7_VANTA</name>
<dbReference type="GeneID" id="113399265"/>